<reference evidence="8 9" key="1">
    <citation type="submission" date="2017-05" db="EMBL/GenBank/DDBJ databases">
        <authorList>
            <person name="Varghese N."/>
            <person name="Submissions S."/>
        </authorList>
    </citation>
    <scope>NUCLEOTIDE SEQUENCE [LARGE SCALE GENOMIC DNA]</scope>
    <source>
        <strain evidence="8 9">DSM 25457</strain>
    </source>
</reference>
<evidence type="ECO:0000256" key="2">
    <source>
        <dbReference type="ARBA" id="ARBA00007441"/>
    </source>
</evidence>
<dbReference type="PANTHER" id="PTHR46383">
    <property type="entry name" value="ASPARTATE AMINOTRANSFERASE"/>
    <property type="match status" value="1"/>
</dbReference>
<evidence type="ECO:0000256" key="6">
    <source>
        <dbReference type="RuleBase" id="RU000481"/>
    </source>
</evidence>
<dbReference type="Pfam" id="PF00155">
    <property type="entry name" value="Aminotran_1_2"/>
    <property type="match status" value="1"/>
</dbReference>
<dbReference type="Proteomes" id="UP001158067">
    <property type="component" value="Unassembled WGS sequence"/>
</dbReference>
<accession>A0ABY1PQ97</accession>
<dbReference type="Gene3D" id="3.40.640.10">
    <property type="entry name" value="Type I PLP-dependent aspartate aminotransferase-like (Major domain)"/>
    <property type="match status" value="1"/>
</dbReference>
<dbReference type="EC" id="2.6.1.-" evidence="6"/>
<dbReference type="InterPro" id="IPR015421">
    <property type="entry name" value="PyrdxlP-dep_Trfase_major"/>
</dbReference>
<protein>
    <recommendedName>
        <fullName evidence="6">Aminotransferase</fullName>
        <ecNumber evidence="6">2.6.1.-</ecNumber>
    </recommendedName>
</protein>
<dbReference type="InterPro" id="IPR015422">
    <property type="entry name" value="PyrdxlP-dep_Trfase_small"/>
</dbReference>
<evidence type="ECO:0000256" key="1">
    <source>
        <dbReference type="ARBA" id="ARBA00001933"/>
    </source>
</evidence>
<organism evidence="8 9">
    <name type="scientific">Neorhodopirellula lusitana</name>
    <dbReference type="NCBI Taxonomy" id="445327"/>
    <lineage>
        <taxon>Bacteria</taxon>
        <taxon>Pseudomonadati</taxon>
        <taxon>Planctomycetota</taxon>
        <taxon>Planctomycetia</taxon>
        <taxon>Pirellulales</taxon>
        <taxon>Pirellulaceae</taxon>
        <taxon>Neorhodopirellula</taxon>
    </lineage>
</organism>
<dbReference type="GO" id="GO:0008483">
    <property type="term" value="F:transaminase activity"/>
    <property type="evidence" value="ECO:0007669"/>
    <property type="project" value="UniProtKB-KW"/>
</dbReference>
<dbReference type="InterPro" id="IPR015424">
    <property type="entry name" value="PyrdxlP-dep_Trfase"/>
</dbReference>
<dbReference type="SUPFAM" id="SSF53383">
    <property type="entry name" value="PLP-dependent transferases"/>
    <property type="match status" value="1"/>
</dbReference>
<proteinExistence type="inferred from homology"/>
<feature type="domain" description="Aminotransferase class I/classII large" evidence="7">
    <location>
        <begin position="32"/>
        <end position="384"/>
    </location>
</feature>
<evidence type="ECO:0000259" key="7">
    <source>
        <dbReference type="Pfam" id="PF00155"/>
    </source>
</evidence>
<dbReference type="InterPro" id="IPR004839">
    <property type="entry name" value="Aminotransferase_I/II_large"/>
</dbReference>
<keyword evidence="5" id="KW-0663">Pyridoxal phosphate</keyword>
<dbReference type="EMBL" id="FXUG01000001">
    <property type="protein sequence ID" value="SMP37905.1"/>
    <property type="molecule type" value="Genomic_DNA"/>
</dbReference>
<gene>
    <name evidence="8" type="ORF">SAMN06265222_10141</name>
</gene>
<dbReference type="InterPro" id="IPR004838">
    <property type="entry name" value="NHTrfase_class1_PyrdxlP-BS"/>
</dbReference>
<dbReference type="NCBIfam" id="NF005744">
    <property type="entry name" value="PRK07568.1"/>
    <property type="match status" value="1"/>
</dbReference>
<evidence type="ECO:0000313" key="8">
    <source>
        <dbReference type="EMBL" id="SMP37905.1"/>
    </source>
</evidence>
<comment type="similarity">
    <text evidence="2 6">Belongs to the class-I pyridoxal-phosphate-dependent aminotransferase family.</text>
</comment>
<sequence>MPKFSDRIQNLPASPIRKLVPFADAAKARGTHVYHLNIGQPDIETPPRFFEAITEADVKVLAYSHSAGIESLRDGIADYYTRLGHPISANDVLVTTGASEALNFVLTAVLNPGDEIIVPEPFYANYISFSMGNDGVVVPVTSTIEDDFALPDIEALEAKITPRTRAILICNPGNPTGVLYPKEALEKLQAICKKHDLFLIADEVYREFAYGGHTHHSTLGLVGLEENVIVIDSISKRFSACGARIGCIVSRNQEFMGLVLKMAQARLSPPTLGQLGAAAIYDMPPSYYEGVVAEYTKRRDILTAALGEIEGVVCPQVNGAFYAMVRLPVANADDFCQWMLEEFEHEGATVMMAPGSGFYATPGQGQNEVRIAYVLQQDELAAAMRCLKAGLEAYAKTH</sequence>
<dbReference type="InterPro" id="IPR050596">
    <property type="entry name" value="AspAT/PAT-like"/>
</dbReference>
<dbReference type="PANTHER" id="PTHR46383:SF2">
    <property type="entry name" value="AMINOTRANSFERASE"/>
    <property type="match status" value="1"/>
</dbReference>
<dbReference type="PROSITE" id="PS00105">
    <property type="entry name" value="AA_TRANSFER_CLASS_1"/>
    <property type="match status" value="1"/>
</dbReference>
<keyword evidence="9" id="KW-1185">Reference proteome</keyword>
<evidence type="ECO:0000256" key="4">
    <source>
        <dbReference type="ARBA" id="ARBA00022679"/>
    </source>
</evidence>
<evidence type="ECO:0000256" key="3">
    <source>
        <dbReference type="ARBA" id="ARBA00022576"/>
    </source>
</evidence>
<dbReference type="Gene3D" id="3.90.1150.10">
    <property type="entry name" value="Aspartate Aminotransferase, domain 1"/>
    <property type="match status" value="1"/>
</dbReference>
<comment type="cofactor">
    <cofactor evidence="1 6">
        <name>pyridoxal 5'-phosphate</name>
        <dbReference type="ChEBI" id="CHEBI:597326"/>
    </cofactor>
</comment>
<keyword evidence="4 6" id="KW-0808">Transferase</keyword>
<name>A0ABY1PQ97_9BACT</name>
<comment type="caution">
    <text evidence="8">The sequence shown here is derived from an EMBL/GenBank/DDBJ whole genome shotgun (WGS) entry which is preliminary data.</text>
</comment>
<dbReference type="RefSeq" id="WP_283430313.1">
    <property type="nucleotide sequence ID" value="NZ_FXUG01000001.1"/>
</dbReference>
<evidence type="ECO:0000256" key="5">
    <source>
        <dbReference type="ARBA" id="ARBA00022898"/>
    </source>
</evidence>
<dbReference type="CDD" id="cd00609">
    <property type="entry name" value="AAT_like"/>
    <property type="match status" value="1"/>
</dbReference>
<keyword evidence="3 6" id="KW-0032">Aminotransferase</keyword>
<evidence type="ECO:0000313" key="9">
    <source>
        <dbReference type="Proteomes" id="UP001158067"/>
    </source>
</evidence>